<name>A0AC61SB96_9EURY</name>
<reference evidence="1" key="1">
    <citation type="submission" date="2018-09" db="EMBL/GenBank/DDBJ databases">
        <title>A genomic encyclopedia of anaerobic methanotrophic archaea.</title>
        <authorList>
            <person name="Skennerton C.T."/>
            <person name="Chadwick G.L."/>
            <person name="Laso-Perez R."/>
            <person name="Leu A.O."/>
            <person name="Speth D.R."/>
            <person name="Yu H."/>
            <person name="Morgan-Lang C."/>
            <person name="Hatzenpichler R."/>
            <person name="Goudeau D."/>
            <person name="Malmstrom R."/>
            <person name="Woyke T."/>
            <person name="Hallam S."/>
            <person name="Tyson G.W."/>
            <person name="Wegener G."/>
            <person name="Boetius A."/>
            <person name="Orphan V.J."/>
        </authorList>
    </citation>
    <scope>NUCLEOTIDE SEQUENCE</scope>
    <source>
        <strain evidence="1">CONS3730D10UFb2</strain>
    </source>
</reference>
<proteinExistence type="predicted"/>
<dbReference type="Proteomes" id="UP000315423">
    <property type="component" value="Unassembled WGS sequence"/>
</dbReference>
<accession>A0AC61SB96</accession>
<dbReference type="EMBL" id="QYBA01000112">
    <property type="protein sequence ID" value="TKY91896.1"/>
    <property type="molecule type" value="Genomic_DNA"/>
</dbReference>
<evidence type="ECO:0000313" key="2">
    <source>
        <dbReference type="Proteomes" id="UP000315423"/>
    </source>
</evidence>
<gene>
    <name evidence="1" type="ORF">C5S46_03475</name>
</gene>
<organism evidence="1 2">
    <name type="scientific">Candidatus Methanomarinus sp</name>
    <dbReference type="NCBI Taxonomy" id="3386244"/>
    <lineage>
        <taxon>Archaea</taxon>
        <taxon>Methanobacteriati</taxon>
        <taxon>Methanobacteriota</taxon>
        <taxon>Stenosarchaea group</taxon>
        <taxon>Methanomicrobia</taxon>
        <taxon>Methanosarcinales</taxon>
        <taxon>ANME-2 cluster</taxon>
        <taxon>Candidatus Methanocomedenaceae</taxon>
        <taxon>Candidatus Methanomarinus</taxon>
    </lineage>
</organism>
<protein>
    <submittedName>
        <fullName evidence="1">DUF116 domain-containing protein</fullName>
    </submittedName>
</protein>
<comment type="caution">
    <text evidence="1">The sequence shown here is derived from an EMBL/GenBank/DDBJ whole genome shotgun (WGS) entry which is preliminary data.</text>
</comment>
<evidence type="ECO:0000313" key="1">
    <source>
        <dbReference type="EMBL" id="TKY91896.1"/>
    </source>
</evidence>
<sequence>MYDLIGFGIFIIIIFSVILTLLALFVSRLSLNRNVWLAGFFANILDFFYLPIKSVFFKFSDTRIFDEWMVSLKNTAHRSDFIKTQHRLLLTPHCMRSLECPAPSTRFGIECMSCGKCIFSQMKEDAQKYNYQLHIVAGSSYVRHIIKKRSADGALLVACNYELNKVMRSLKGKNIVTYGVPMLNDGCFDTKVDYDNLLNVMESLKE</sequence>